<evidence type="ECO:0000256" key="5">
    <source>
        <dbReference type="ARBA" id="ARBA00023136"/>
    </source>
</evidence>
<evidence type="ECO:0000256" key="1">
    <source>
        <dbReference type="ARBA" id="ARBA00004651"/>
    </source>
</evidence>
<evidence type="ECO:0000256" key="7">
    <source>
        <dbReference type="SAM" id="Phobius"/>
    </source>
</evidence>
<feature type="transmembrane region" description="Helical" evidence="7">
    <location>
        <begin position="708"/>
        <end position="730"/>
    </location>
</feature>
<proteinExistence type="predicted"/>
<evidence type="ECO:0000256" key="6">
    <source>
        <dbReference type="SAM" id="MobiDB-lite"/>
    </source>
</evidence>
<keyword evidence="2" id="KW-1003">Cell membrane</keyword>
<accession>A0A5J4X272</accession>
<feature type="region of interest" description="Disordered" evidence="6">
    <location>
        <begin position="111"/>
        <end position="155"/>
    </location>
</feature>
<feature type="domain" description="ABC3 transporter permease C-terminal" evidence="8">
    <location>
        <begin position="620"/>
        <end position="739"/>
    </location>
</feature>
<evidence type="ECO:0000259" key="8">
    <source>
        <dbReference type="Pfam" id="PF02687"/>
    </source>
</evidence>
<comment type="caution">
    <text evidence="9">The sequence shown here is derived from an EMBL/GenBank/DDBJ whole genome shotgun (WGS) entry which is preliminary data.</text>
</comment>
<feature type="transmembrane region" description="Helical" evidence="7">
    <location>
        <begin position="800"/>
        <end position="823"/>
    </location>
</feature>
<organism evidence="9 10">
    <name type="scientific">Streblomastix strix</name>
    <dbReference type="NCBI Taxonomy" id="222440"/>
    <lineage>
        <taxon>Eukaryota</taxon>
        <taxon>Metamonada</taxon>
        <taxon>Preaxostyla</taxon>
        <taxon>Oxymonadida</taxon>
        <taxon>Streblomastigidae</taxon>
        <taxon>Streblomastix</taxon>
    </lineage>
</organism>
<feature type="domain" description="ABC3 transporter permease C-terminal" evidence="8">
    <location>
        <begin position="1302"/>
        <end position="1420"/>
    </location>
</feature>
<dbReference type="InterPro" id="IPR003838">
    <property type="entry name" value="ABC3_permease_C"/>
</dbReference>
<dbReference type="Proteomes" id="UP000324800">
    <property type="component" value="Unassembled WGS sequence"/>
</dbReference>
<evidence type="ECO:0000313" key="10">
    <source>
        <dbReference type="Proteomes" id="UP000324800"/>
    </source>
</evidence>
<feature type="transmembrane region" description="Helical" evidence="7">
    <location>
        <begin position="610"/>
        <end position="635"/>
    </location>
</feature>
<feature type="transmembrane region" description="Helical" evidence="7">
    <location>
        <begin position="1298"/>
        <end position="1318"/>
    </location>
</feature>
<protein>
    <submittedName>
        <fullName evidence="9">Putative DUF214 family protein</fullName>
    </submittedName>
</protein>
<feature type="transmembrane region" description="Helical" evidence="7">
    <location>
        <begin position="770"/>
        <end position="788"/>
    </location>
</feature>
<feature type="transmembrane region" description="Helical" evidence="7">
    <location>
        <begin position="1393"/>
        <end position="1417"/>
    </location>
</feature>
<dbReference type="PANTHER" id="PTHR32522:SF3">
    <property type="entry name" value="ABC3 TRANSPORTER PERMEASE PROTEIN DOMAIN-CONTAINING PROTEIN"/>
    <property type="match status" value="1"/>
</dbReference>
<reference evidence="9 10" key="1">
    <citation type="submission" date="2019-03" db="EMBL/GenBank/DDBJ databases">
        <title>Single cell metagenomics reveals metabolic interactions within the superorganism composed of flagellate Streblomastix strix and complex community of Bacteroidetes bacteria on its surface.</title>
        <authorList>
            <person name="Treitli S.C."/>
            <person name="Kolisko M."/>
            <person name="Husnik F."/>
            <person name="Keeling P."/>
            <person name="Hampl V."/>
        </authorList>
    </citation>
    <scope>NUCLEOTIDE SEQUENCE [LARGE SCALE GENOMIC DNA]</scope>
    <source>
        <strain evidence="9">ST1C</strain>
    </source>
</reference>
<dbReference type="PANTHER" id="PTHR32522">
    <property type="match status" value="1"/>
</dbReference>
<keyword evidence="3 7" id="KW-0812">Transmembrane</keyword>
<gene>
    <name evidence="9" type="ORF">EZS28_003374</name>
</gene>
<feature type="transmembrane region" description="Helical" evidence="7">
    <location>
        <begin position="1352"/>
        <end position="1373"/>
    </location>
</feature>
<feature type="region of interest" description="Disordered" evidence="6">
    <location>
        <begin position="51"/>
        <end position="96"/>
    </location>
</feature>
<feature type="transmembrane region" description="Helical" evidence="7">
    <location>
        <begin position="862"/>
        <end position="886"/>
    </location>
</feature>
<sequence length="1428" mass="160816">MTNNIQPTPDQNQGLQNRLQRTSTSIPALNQMQPLNRSLSQSVHFKPKQQLNYGPLIDNSPKSPLLPVYDNQDQYNNNFSFKRTPSNKQLNLPDTPVLNTQQQMSPLLYSQSPQLSNTSNSTQRDSLDSEHSQHSSNDSNSSLRRVAPPLSNTQSSKNMQELLKALASGSSLDQPYASPPMSRKGSQQFPSIHKRQELLNQGSGSFTSSLHSIPSTIKNMNIQGHTAVYRDYDNLPYIDPQNPSLYSRQQYRGYLNTNIPGTRIWQYNKFREQPIEDQSFSNKVLSNIMFFLSQSYVEIKHKKCSFLWGFLSIMMVVMLICVVFSITTKFPVIALMISEAQVGQYDLSIQAGAQTLKKGINATKMHEILSKTGEQYNRFSPRIQFTVEVQSDEAYYKKCDVMKELQIGREWSYTEEIPKGTAIITKQVNEIQKFQIGDKITFFADLSKFCAIVPDLIIKRGILGTNANAIQSMLQMLSYCKIELEIIDIVDNQMGKSGAKQCIFVEYANFWEHVVDTSIPSRMLSIFPRAAWLLQDNMDKRALFKSPLYDYALQAVFAQPEPRTEAYVTFDVESIKKKLVTWTSPILYTLHFDKLQINTDLINSFESIQFFSLLIEMAAIIIIVLLSGISILLIYSQLQISVDTRSFEMGILRMVGLERVGIVGVLITQALLYSVPGIILGLLAAILVNYFLMHFLENMSSIPIDKIIPMMSIIISISVSILISFTASIFPIRQALKQNLHNSVDSQHVKGSTHKVKIERAEELEKSWSVLYLGVVLSGLGAGIYILLPMSLISGSISMLAIVLFSLLMMVLVGLIMITINFEFIFEKLVYYVFLFWETKSVRFMALKNLTAHRERNRKTTLLFSITLAFIAFLNVIASIVMSLVIDQSYHQNGGDFTVSSDTSDALIAAGLQSQYSSSLYYLTQPEELEKEIREEFSDIVDTIAWASPPLDNIYPYQVKTTISNIGRSHSFIHQVYAASSNFMDNVRPSNLIISDSADNRSFFTKFLISGGGDSPIKQLYTSQTRMFSSVLSQGLKNEIAGKANEPLAVCVTPAAQATSQSIYSAYSLFVQAQTTSNPNQVYEQSKLRKVKLYPSTYMKAQPFFKNPAETISDTSAADAPMSVPAFLSLLPDGEQDYEENMKWKSMIIRLKKKGKEGKYAPELEDESDNETVADNKLNRNKINQTITDNKMDKNKINQTVTDNKLNKNKINQTITDNKLNKNKLNQTTSQKRRHTKASKISRASRIEDLQSYLKSYQFILIITTPDKVRQIVIVVPKVWSLSEDTEIVVMATKLIDLGFMAITVLVMFFCMFSLIASMHTNILEQTKEIGIERALGVKRFQLVRVYIEESFVLVISAAVMGMIVGIIVGYMLTTQMSMMQGYPIQFVFPYMMVIISIAAAVLVSILASAGPAWSVVSASIAKTMKTA</sequence>
<feature type="region of interest" description="Disordered" evidence="6">
    <location>
        <begin position="171"/>
        <end position="190"/>
    </location>
</feature>
<feature type="compositionally biased region" description="Polar residues" evidence="6">
    <location>
        <begin position="71"/>
        <end position="96"/>
    </location>
</feature>
<evidence type="ECO:0000256" key="3">
    <source>
        <dbReference type="ARBA" id="ARBA00022692"/>
    </source>
</evidence>
<dbReference type="OrthoDB" id="2126250at2759"/>
<evidence type="ECO:0000256" key="2">
    <source>
        <dbReference type="ARBA" id="ARBA00022475"/>
    </source>
</evidence>
<evidence type="ECO:0000313" key="9">
    <source>
        <dbReference type="EMBL" id="KAA6401093.1"/>
    </source>
</evidence>
<dbReference type="Pfam" id="PF02687">
    <property type="entry name" value="FtsX"/>
    <property type="match status" value="2"/>
</dbReference>
<comment type="subcellular location">
    <subcellularLocation>
        <location evidence="1">Cell membrane</location>
        <topology evidence="1">Multi-pass membrane protein</topology>
    </subcellularLocation>
</comment>
<dbReference type="GO" id="GO:0005886">
    <property type="term" value="C:plasma membrane"/>
    <property type="evidence" value="ECO:0007669"/>
    <property type="project" value="UniProtKB-SubCell"/>
</dbReference>
<name>A0A5J4X272_9EUKA</name>
<feature type="transmembrane region" description="Helical" evidence="7">
    <location>
        <begin position="678"/>
        <end position="696"/>
    </location>
</feature>
<evidence type="ECO:0000256" key="4">
    <source>
        <dbReference type="ARBA" id="ARBA00022989"/>
    </source>
</evidence>
<feature type="transmembrane region" description="Helical" evidence="7">
    <location>
        <begin position="306"/>
        <end position="326"/>
    </location>
</feature>
<keyword evidence="4 7" id="KW-1133">Transmembrane helix</keyword>
<dbReference type="EMBL" id="SNRW01000447">
    <property type="protein sequence ID" value="KAA6401093.1"/>
    <property type="molecule type" value="Genomic_DNA"/>
</dbReference>
<keyword evidence="5 7" id="KW-0472">Membrane</keyword>